<reference evidence="1 2" key="1">
    <citation type="submission" date="2018-06" db="EMBL/GenBank/DDBJ databases">
        <authorList>
            <consortium name="Pathogen Informatics"/>
            <person name="Doyle S."/>
        </authorList>
    </citation>
    <scope>NUCLEOTIDE SEQUENCE [LARGE SCALE GENOMIC DNA]</scope>
    <source>
        <strain evidence="1 2">NCTC11343</strain>
    </source>
</reference>
<protein>
    <submittedName>
        <fullName evidence="1">Uncharacterized protein</fullName>
    </submittedName>
</protein>
<dbReference type="EMBL" id="UAUU01000008">
    <property type="protein sequence ID" value="SPZ85607.1"/>
    <property type="molecule type" value="Genomic_DNA"/>
</dbReference>
<gene>
    <name evidence="1" type="ORF">NCTC11343_02169</name>
</gene>
<dbReference type="Proteomes" id="UP000251241">
    <property type="component" value="Unassembled WGS sequence"/>
</dbReference>
<accession>A0A2X2ITP8</accession>
<sequence>MIYTVYADQQYQGRKIPLLAVFIIVKKDHKNKVQRSVVTLKDTITTI</sequence>
<evidence type="ECO:0000313" key="1">
    <source>
        <dbReference type="EMBL" id="SPZ85607.1"/>
    </source>
</evidence>
<organism evidence="1 2">
    <name type="scientific">Sphingobacterium multivorum</name>
    <dbReference type="NCBI Taxonomy" id="28454"/>
    <lineage>
        <taxon>Bacteria</taxon>
        <taxon>Pseudomonadati</taxon>
        <taxon>Bacteroidota</taxon>
        <taxon>Sphingobacteriia</taxon>
        <taxon>Sphingobacteriales</taxon>
        <taxon>Sphingobacteriaceae</taxon>
        <taxon>Sphingobacterium</taxon>
    </lineage>
</organism>
<proteinExistence type="predicted"/>
<evidence type="ECO:0000313" key="2">
    <source>
        <dbReference type="Proteomes" id="UP000251241"/>
    </source>
</evidence>
<name>A0A2X2ITP8_SPHMU</name>
<dbReference type="AlphaFoldDB" id="A0A2X2ITP8"/>